<dbReference type="InterPro" id="IPR027482">
    <property type="entry name" value="Sec1-like_dom2"/>
</dbReference>
<dbReference type="InterPro" id="IPR036045">
    <property type="entry name" value="Sec1-like_sf"/>
</dbReference>
<gene>
    <name evidence="2" type="ORF">TrLO_g10022</name>
</gene>
<dbReference type="PANTHER" id="PTHR11679">
    <property type="entry name" value="VESICLE PROTEIN SORTING-ASSOCIATED"/>
    <property type="match status" value="1"/>
</dbReference>
<dbReference type="EMBL" id="BRXW01000440">
    <property type="protein sequence ID" value="GMH55031.1"/>
    <property type="molecule type" value="Genomic_DNA"/>
</dbReference>
<dbReference type="PIRSF" id="PIRSF005715">
    <property type="entry name" value="VPS45_Sec1"/>
    <property type="match status" value="1"/>
</dbReference>
<dbReference type="InterPro" id="IPR043154">
    <property type="entry name" value="Sec-1-like_dom1"/>
</dbReference>
<organism evidence="2 3">
    <name type="scientific">Triparma laevis f. longispina</name>
    <dbReference type="NCBI Taxonomy" id="1714387"/>
    <lineage>
        <taxon>Eukaryota</taxon>
        <taxon>Sar</taxon>
        <taxon>Stramenopiles</taxon>
        <taxon>Ochrophyta</taxon>
        <taxon>Bolidophyceae</taxon>
        <taxon>Parmales</taxon>
        <taxon>Triparmaceae</taxon>
        <taxon>Triparma</taxon>
    </lineage>
</organism>
<dbReference type="Pfam" id="PF00995">
    <property type="entry name" value="Sec1"/>
    <property type="match status" value="1"/>
</dbReference>
<dbReference type="Gene3D" id="3.90.830.10">
    <property type="entry name" value="Syntaxin Binding Protein 1, Chain A, domain 2"/>
    <property type="match status" value="1"/>
</dbReference>
<dbReference type="Gene3D" id="3.40.50.2060">
    <property type="match status" value="1"/>
</dbReference>
<dbReference type="GO" id="GO:0016192">
    <property type="term" value="P:vesicle-mediated transport"/>
    <property type="evidence" value="ECO:0007669"/>
    <property type="project" value="InterPro"/>
</dbReference>
<protein>
    <submittedName>
        <fullName evidence="2">Uncharacterized protein</fullName>
    </submittedName>
</protein>
<evidence type="ECO:0000256" key="1">
    <source>
        <dbReference type="ARBA" id="ARBA00009884"/>
    </source>
</evidence>
<name>A0A9W6ZN36_9STRA</name>
<dbReference type="AlphaFoldDB" id="A0A9W6ZN36"/>
<comment type="similarity">
    <text evidence="1">Belongs to the STXBP/unc-18/SEC1 family.</text>
</comment>
<dbReference type="Proteomes" id="UP001165122">
    <property type="component" value="Unassembled WGS sequence"/>
</dbReference>
<reference evidence="3" key="1">
    <citation type="journal article" date="2023" name="Commun. Biol.">
        <title>Genome analysis of Parmales, the sister group of diatoms, reveals the evolutionary specialization of diatoms from phago-mixotrophs to photoautotrophs.</title>
        <authorList>
            <person name="Ban H."/>
            <person name="Sato S."/>
            <person name="Yoshikawa S."/>
            <person name="Yamada K."/>
            <person name="Nakamura Y."/>
            <person name="Ichinomiya M."/>
            <person name="Sato N."/>
            <person name="Blanc-Mathieu R."/>
            <person name="Endo H."/>
            <person name="Kuwata A."/>
            <person name="Ogata H."/>
        </authorList>
    </citation>
    <scope>NUCLEOTIDE SEQUENCE [LARGE SCALE GENOMIC DNA]</scope>
    <source>
        <strain evidence="3">NIES 3700</strain>
    </source>
</reference>
<sequence>MSTSSSTLKALQTSTLTTLLSSPTQPWKILIYDPHCRSIVSPLLTVSGLRSRGVTLHLALDSNRGSVPGVEVVYFVEATESNVQRIISDISSNLYTSDIHIFFPSKLPRPLLETLGRGLHSLNAVNRVKTLQDVYCDFRCQLDLFDLMVPGSFKRSIGGSESEMEQFCTLVSSKLLSLLSVLKIVPIIRTPPNSCSSLIAKKTSLLLKDHPITGPRVPLIICDRDLYPDGLWWHESCYLPLLYDVLDGKGEKVGNVDISSGEFLREYGYKSFPDVVEGNSTVLKGIEQSEARLRNAGEVSDLQNAVDDLPKLMEKKKEVESHTGLLQAAMEKIGERQIPMLVDLESRLSSSSDKVASEITEILKGEGSREDKLRLASIAGLKGFSSSVVESWFGLIPDSTAYLEFVMQRRSLKMDVKPSPPTSSHGGDLLAGVGSVLGGVGAKLIDEAGRKVERLKGKGGMRDFARSVASVLEGGEKDGEWEYWDCKLRNPLVYDVGDRPGGGRGKGGRVVVLMVGGGGFGEFGNVREGLGREWDVVYGGTEIRTAKDFLSDVTG</sequence>
<dbReference type="InterPro" id="IPR001619">
    <property type="entry name" value="Sec1-like"/>
</dbReference>
<dbReference type="OrthoDB" id="10251230at2759"/>
<dbReference type="SUPFAM" id="SSF56815">
    <property type="entry name" value="Sec1/munc18-like (SM) proteins"/>
    <property type="match status" value="1"/>
</dbReference>
<evidence type="ECO:0000313" key="3">
    <source>
        <dbReference type="Proteomes" id="UP001165122"/>
    </source>
</evidence>
<proteinExistence type="inferred from homology"/>
<comment type="caution">
    <text evidence="2">The sequence shown here is derived from an EMBL/GenBank/DDBJ whole genome shotgun (WGS) entry which is preliminary data.</text>
</comment>
<accession>A0A9W6ZN36</accession>
<keyword evidence="3" id="KW-1185">Reference proteome</keyword>
<dbReference type="InterPro" id="IPR043127">
    <property type="entry name" value="Sec-1-like_dom3a"/>
</dbReference>
<evidence type="ECO:0000313" key="2">
    <source>
        <dbReference type="EMBL" id="GMH55031.1"/>
    </source>
</evidence>
<dbReference type="Gene3D" id="3.40.50.1910">
    <property type="match status" value="1"/>
</dbReference>
<dbReference type="Gene3D" id="1.25.40.60">
    <property type="match status" value="1"/>
</dbReference>